<feature type="region of interest" description="Disordered" evidence="1">
    <location>
        <begin position="237"/>
        <end position="315"/>
    </location>
</feature>
<evidence type="ECO:0000256" key="1">
    <source>
        <dbReference type="SAM" id="MobiDB-lite"/>
    </source>
</evidence>
<feature type="compositionally biased region" description="Polar residues" evidence="1">
    <location>
        <begin position="9"/>
        <end position="22"/>
    </location>
</feature>
<feature type="region of interest" description="Disordered" evidence="1">
    <location>
        <begin position="1"/>
        <end position="51"/>
    </location>
</feature>
<protein>
    <submittedName>
        <fullName evidence="3">Uncharacterized protein</fullName>
    </submittedName>
</protein>
<keyword evidence="2" id="KW-1133">Transmembrane helix</keyword>
<feature type="transmembrane region" description="Helical" evidence="2">
    <location>
        <begin position="108"/>
        <end position="135"/>
    </location>
</feature>
<sequence length="315" mass="34176">MDTRLRELNSGSKSTEALSTVDTADCLSNPPRSPSNADTPPASLGGNRPSSNASYPGAQHVILTKTDSISSGFPFLSALYDYGVTHEQWFQFTSEIVDGAKLSFRSDLLAWTTGVVVGTISSLVIVGPVAGYYAARPVHRKTVIKRVTSELRLGGRLRAILMHWNETVFQEKGFRAWLELPRLSGEDQPKTDIDADLSRSALKKAKSDREKEARRFKILILPTSRTATSPALKMIEAPPLATSTNNSPAEVSGEGLTAELSQKNKTDDSNADSKELHTPVEGKDLQSPPYSDKAISQLPSKPVELGDTTVAEPRQ</sequence>
<keyword evidence="2" id="KW-0812">Transmembrane</keyword>
<dbReference type="Proteomes" id="UP000256328">
    <property type="component" value="Unassembled WGS sequence"/>
</dbReference>
<reference evidence="3 4" key="1">
    <citation type="journal article" date="2018" name="IMA Fungus">
        <title>IMA Genome-F 9: Draft genome sequence of Annulohypoxylon stygium, Aspergillus mulundensis, Berkeleyomyces basicola (syn. Thielaviopsis basicola), Ceratocystis smalleyi, two Cercospora beticola strains, Coleophoma cylindrospora, Fusarium fracticaudum, Phialophora cf. hyalina, and Morchella septimelata.</title>
        <authorList>
            <person name="Wingfield B.D."/>
            <person name="Bills G.F."/>
            <person name="Dong Y."/>
            <person name="Huang W."/>
            <person name="Nel W.J."/>
            <person name="Swalarsk-Parry B.S."/>
            <person name="Vaghefi N."/>
            <person name="Wilken P.M."/>
            <person name="An Z."/>
            <person name="de Beer Z.W."/>
            <person name="De Vos L."/>
            <person name="Chen L."/>
            <person name="Duong T.A."/>
            <person name="Gao Y."/>
            <person name="Hammerbacher A."/>
            <person name="Kikkert J.R."/>
            <person name="Li Y."/>
            <person name="Li H."/>
            <person name="Li K."/>
            <person name="Li Q."/>
            <person name="Liu X."/>
            <person name="Ma X."/>
            <person name="Naidoo K."/>
            <person name="Pethybridge S.J."/>
            <person name="Sun J."/>
            <person name="Steenkamp E.T."/>
            <person name="van der Nest M.A."/>
            <person name="van Wyk S."/>
            <person name="Wingfield M.J."/>
            <person name="Xiong C."/>
            <person name="Yue Q."/>
            <person name="Zhang X."/>
        </authorList>
    </citation>
    <scope>NUCLEOTIDE SEQUENCE [LARGE SCALE GENOMIC DNA]</scope>
    <source>
        <strain evidence="3 4">BP5796</strain>
    </source>
</reference>
<dbReference type="AlphaFoldDB" id="A0A3D8RNI4"/>
<dbReference type="EMBL" id="PDLN01000009">
    <property type="protein sequence ID" value="RDW75627.1"/>
    <property type="molecule type" value="Genomic_DNA"/>
</dbReference>
<accession>A0A3D8RNI4</accession>
<evidence type="ECO:0000313" key="4">
    <source>
        <dbReference type="Proteomes" id="UP000256328"/>
    </source>
</evidence>
<feature type="compositionally biased region" description="Basic and acidic residues" evidence="1">
    <location>
        <begin position="262"/>
        <end position="284"/>
    </location>
</feature>
<proteinExistence type="predicted"/>
<evidence type="ECO:0000256" key="2">
    <source>
        <dbReference type="SAM" id="Phobius"/>
    </source>
</evidence>
<evidence type="ECO:0000313" key="3">
    <source>
        <dbReference type="EMBL" id="RDW75627.1"/>
    </source>
</evidence>
<organism evidence="3 4">
    <name type="scientific">Coleophoma crateriformis</name>
    <dbReference type="NCBI Taxonomy" id="565419"/>
    <lineage>
        <taxon>Eukaryota</taxon>
        <taxon>Fungi</taxon>
        <taxon>Dikarya</taxon>
        <taxon>Ascomycota</taxon>
        <taxon>Pezizomycotina</taxon>
        <taxon>Leotiomycetes</taxon>
        <taxon>Helotiales</taxon>
        <taxon>Dermateaceae</taxon>
        <taxon>Coleophoma</taxon>
    </lineage>
</organism>
<comment type="caution">
    <text evidence="3">The sequence shown here is derived from an EMBL/GenBank/DDBJ whole genome shotgun (WGS) entry which is preliminary data.</text>
</comment>
<keyword evidence="4" id="KW-1185">Reference proteome</keyword>
<dbReference type="OrthoDB" id="252020at2759"/>
<name>A0A3D8RNI4_9HELO</name>
<gene>
    <name evidence="3" type="ORF">BP5796_06448</name>
</gene>
<keyword evidence="2" id="KW-0472">Membrane</keyword>